<evidence type="ECO:0000313" key="1">
    <source>
        <dbReference type="EMBL" id="HIS74155.1"/>
    </source>
</evidence>
<comment type="caution">
    <text evidence="1">The sequence shown here is derived from an EMBL/GenBank/DDBJ whole genome shotgun (WGS) entry which is preliminary data.</text>
</comment>
<dbReference type="EMBL" id="DVJQ01000034">
    <property type="protein sequence ID" value="HIS74155.1"/>
    <property type="molecule type" value="Genomic_DNA"/>
</dbReference>
<protein>
    <recommendedName>
        <fullName evidence="3">Tetratricopeptide repeat protein</fullName>
    </recommendedName>
</protein>
<dbReference type="Proteomes" id="UP000886865">
    <property type="component" value="Unassembled WGS sequence"/>
</dbReference>
<sequence length="197" mass="23188">MSRKAKDLFYKGDYAGAFEIFKKENLNYEAGLCALLCGDEYVAKDFWTRDENPDVATKWGLIVLNIIHLKIKEHPTFFQLRAFLEVYISLFIESKNLPWAENLISACDIFARYNPESYKFIARALFANGYLQLAHKFLDESKKLFYFDPEAHFIDSQAYFLEEKYSEALKSINETLKSAKDYYPALEFKKIIEKRLY</sequence>
<evidence type="ECO:0008006" key="3">
    <source>
        <dbReference type="Google" id="ProtNLM"/>
    </source>
</evidence>
<dbReference type="InterPro" id="IPR011990">
    <property type="entry name" value="TPR-like_helical_dom_sf"/>
</dbReference>
<reference evidence="1" key="2">
    <citation type="journal article" date="2021" name="PeerJ">
        <title>Extensive microbial diversity within the chicken gut microbiome revealed by metagenomics and culture.</title>
        <authorList>
            <person name="Gilroy R."/>
            <person name="Ravi A."/>
            <person name="Getino M."/>
            <person name="Pursley I."/>
            <person name="Horton D.L."/>
            <person name="Alikhan N.F."/>
            <person name="Baker D."/>
            <person name="Gharbi K."/>
            <person name="Hall N."/>
            <person name="Watson M."/>
            <person name="Adriaenssens E.M."/>
            <person name="Foster-Nyarko E."/>
            <person name="Jarju S."/>
            <person name="Secka A."/>
            <person name="Antonio M."/>
            <person name="Oren A."/>
            <person name="Chaudhuri R.R."/>
            <person name="La Ragione R."/>
            <person name="Hildebrand F."/>
            <person name="Pallen M.J."/>
        </authorList>
    </citation>
    <scope>NUCLEOTIDE SEQUENCE</scope>
    <source>
        <strain evidence="1">CHK152-2871</strain>
    </source>
</reference>
<evidence type="ECO:0000313" key="2">
    <source>
        <dbReference type="Proteomes" id="UP000886865"/>
    </source>
</evidence>
<dbReference type="SUPFAM" id="SSF48452">
    <property type="entry name" value="TPR-like"/>
    <property type="match status" value="1"/>
</dbReference>
<dbReference type="AlphaFoldDB" id="A0A9D1FJ59"/>
<dbReference type="Gene3D" id="1.25.40.10">
    <property type="entry name" value="Tetratricopeptide repeat domain"/>
    <property type="match status" value="1"/>
</dbReference>
<proteinExistence type="predicted"/>
<reference evidence="1" key="1">
    <citation type="submission" date="2020-10" db="EMBL/GenBank/DDBJ databases">
        <authorList>
            <person name="Gilroy R."/>
        </authorList>
    </citation>
    <scope>NUCLEOTIDE SEQUENCE</scope>
    <source>
        <strain evidence="1">CHK152-2871</strain>
    </source>
</reference>
<accession>A0A9D1FJ59</accession>
<organism evidence="1 2">
    <name type="scientific">Candidatus Galligastranaerophilus intestinavium</name>
    <dbReference type="NCBI Taxonomy" id="2840836"/>
    <lineage>
        <taxon>Bacteria</taxon>
        <taxon>Candidatus Galligastranaerophilus</taxon>
    </lineage>
</organism>
<name>A0A9D1FJ59_9BACT</name>
<gene>
    <name evidence="1" type="ORF">IAA86_03935</name>
</gene>